<proteinExistence type="predicted"/>
<evidence type="ECO:0000256" key="4">
    <source>
        <dbReference type="NCBIfam" id="TIGR02018"/>
    </source>
</evidence>
<keyword evidence="2" id="KW-0238">DNA-binding</keyword>
<dbReference type="SUPFAM" id="SSF46785">
    <property type="entry name" value="Winged helix' DNA-binding domain"/>
    <property type="match status" value="1"/>
</dbReference>
<evidence type="ECO:0000256" key="3">
    <source>
        <dbReference type="ARBA" id="ARBA00023163"/>
    </source>
</evidence>
<dbReference type="OrthoDB" id="9808698at2"/>
<dbReference type="GO" id="GO:0006547">
    <property type="term" value="P:L-histidine metabolic process"/>
    <property type="evidence" value="ECO:0007669"/>
    <property type="project" value="UniProtKB-UniRule"/>
</dbReference>
<dbReference type="InterPro" id="IPR036390">
    <property type="entry name" value="WH_DNA-bd_sf"/>
</dbReference>
<dbReference type="Gene3D" id="1.10.10.10">
    <property type="entry name" value="Winged helix-like DNA-binding domain superfamily/Winged helix DNA-binding domain"/>
    <property type="match status" value="1"/>
</dbReference>
<dbReference type="SUPFAM" id="SSF64288">
    <property type="entry name" value="Chorismate lyase-like"/>
    <property type="match status" value="1"/>
</dbReference>
<name>A0A494Y626_9BURK</name>
<accession>A0A494Y626</accession>
<dbReference type="PRINTS" id="PR00035">
    <property type="entry name" value="HTHGNTR"/>
</dbReference>
<dbReference type="PROSITE" id="PS50949">
    <property type="entry name" value="HTH_GNTR"/>
    <property type="match status" value="1"/>
</dbReference>
<comment type="caution">
    <text evidence="6">The sequence shown here is derived from an EMBL/GenBank/DDBJ whole genome shotgun (WGS) entry which is preliminary data.</text>
</comment>
<organism evidence="6 7">
    <name type="scientific">Pararobbsia silviterrae</name>
    <dbReference type="NCBI Taxonomy" id="1792498"/>
    <lineage>
        <taxon>Bacteria</taxon>
        <taxon>Pseudomonadati</taxon>
        <taxon>Pseudomonadota</taxon>
        <taxon>Betaproteobacteria</taxon>
        <taxon>Burkholderiales</taxon>
        <taxon>Burkholderiaceae</taxon>
        <taxon>Pararobbsia</taxon>
    </lineage>
</organism>
<dbReference type="SMART" id="SM00866">
    <property type="entry name" value="UTRA"/>
    <property type="match status" value="1"/>
</dbReference>
<gene>
    <name evidence="6" type="primary">hutC</name>
    <name evidence="6" type="ORF">D7S86_11185</name>
</gene>
<dbReference type="RefSeq" id="WP_121086405.1">
    <property type="nucleotide sequence ID" value="NZ_RBZU01000004.1"/>
</dbReference>
<protein>
    <recommendedName>
        <fullName evidence="4">Histidine utilization repressor</fullName>
    </recommendedName>
</protein>
<dbReference type="GO" id="GO:0045892">
    <property type="term" value="P:negative regulation of DNA-templated transcription"/>
    <property type="evidence" value="ECO:0007669"/>
    <property type="project" value="UniProtKB-UniRule"/>
</dbReference>
<dbReference type="CDD" id="cd07377">
    <property type="entry name" value="WHTH_GntR"/>
    <property type="match status" value="1"/>
</dbReference>
<dbReference type="PANTHER" id="PTHR44846:SF16">
    <property type="entry name" value="TRANSCRIPTIONAL REGULATOR PHNF-RELATED"/>
    <property type="match status" value="1"/>
</dbReference>
<dbReference type="NCBIfam" id="TIGR02018">
    <property type="entry name" value="his_ut_repres"/>
    <property type="match status" value="1"/>
</dbReference>
<keyword evidence="1" id="KW-0805">Transcription regulation</keyword>
<evidence type="ECO:0000259" key="5">
    <source>
        <dbReference type="PROSITE" id="PS50949"/>
    </source>
</evidence>
<dbReference type="InterPro" id="IPR028978">
    <property type="entry name" value="Chorismate_lyase_/UTRA_dom_sf"/>
</dbReference>
<dbReference type="Pfam" id="PF00392">
    <property type="entry name" value="GntR"/>
    <property type="match status" value="1"/>
</dbReference>
<dbReference type="Pfam" id="PF07702">
    <property type="entry name" value="UTRA"/>
    <property type="match status" value="1"/>
</dbReference>
<dbReference type="InterPro" id="IPR000524">
    <property type="entry name" value="Tscrpt_reg_HTH_GntR"/>
</dbReference>
<feature type="domain" description="HTH gntR-type" evidence="5">
    <location>
        <begin position="10"/>
        <end position="78"/>
    </location>
</feature>
<evidence type="ECO:0000256" key="2">
    <source>
        <dbReference type="ARBA" id="ARBA00023125"/>
    </source>
</evidence>
<dbReference type="Proteomes" id="UP000270342">
    <property type="component" value="Unassembled WGS sequence"/>
</dbReference>
<sequence length="240" mass="27171">MIANHKDKAVPLYDQVKRYITERMERGEWSSGTRLPTEQELVAELGVSRMTVHRALRELSAQGMLRRVQGVGTFISSPVPSTELLEIRDIAEDIQSRGHRHHAKVAKLEAVRASLDMATTFDLRPGAKIFRSLIVHYEDDMAIQLEDRYVTPSFAPDYLEQDFSTQTTTHYLRAIRPATELEHLVFAVTPDAETQGLLDIDAREPCLLVIRRTWTDSAPATKTLLTCPGSRFSLGSRRKL</sequence>
<dbReference type="EMBL" id="RBZU01000004">
    <property type="protein sequence ID" value="RKP55776.1"/>
    <property type="molecule type" value="Genomic_DNA"/>
</dbReference>
<dbReference type="GO" id="GO:0003677">
    <property type="term" value="F:DNA binding"/>
    <property type="evidence" value="ECO:0007669"/>
    <property type="project" value="UniProtKB-UniRule"/>
</dbReference>
<dbReference type="SMART" id="SM00345">
    <property type="entry name" value="HTH_GNTR"/>
    <property type="match status" value="1"/>
</dbReference>
<dbReference type="Gene3D" id="3.40.1410.10">
    <property type="entry name" value="Chorismate lyase-like"/>
    <property type="match status" value="1"/>
</dbReference>
<reference evidence="6 7" key="1">
    <citation type="submission" date="2018-10" db="EMBL/GenBank/DDBJ databases">
        <title>Robbsia sp. DHC34, isolated from soil.</title>
        <authorList>
            <person name="Gao Z.-H."/>
            <person name="Qiu L.-H."/>
        </authorList>
    </citation>
    <scope>NUCLEOTIDE SEQUENCE [LARGE SCALE GENOMIC DNA]</scope>
    <source>
        <strain evidence="6 7">DHC34</strain>
    </source>
</reference>
<dbReference type="InterPro" id="IPR036388">
    <property type="entry name" value="WH-like_DNA-bd_sf"/>
</dbReference>
<evidence type="ECO:0000313" key="7">
    <source>
        <dbReference type="Proteomes" id="UP000270342"/>
    </source>
</evidence>
<evidence type="ECO:0000313" key="6">
    <source>
        <dbReference type="EMBL" id="RKP55776.1"/>
    </source>
</evidence>
<evidence type="ECO:0000256" key="1">
    <source>
        <dbReference type="ARBA" id="ARBA00023015"/>
    </source>
</evidence>
<dbReference type="FunFam" id="1.10.10.10:FF:000079">
    <property type="entry name" value="GntR family transcriptional regulator"/>
    <property type="match status" value="1"/>
</dbReference>
<dbReference type="InterPro" id="IPR010248">
    <property type="entry name" value="His_ut_repres"/>
</dbReference>
<keyword evidence="3" id="KW-0804">Transcription</keyword>
<keyword evidence="7" id="KW-1185">Reference proteome</keyword>
<dbReference type="PANTHER" id="PTHR44846">
    <property type="entry name" value="MANNOSYL-D-GLYCERATE TRANSPORT/METABOLISM SYSTEM REPRESSOR MNGR-RELATED"/>
    <property type="match status" value="1"/>
</dbReference>
<dbReference type="GO" id="GO:0003700">
    <property type="term" value="F:DNA-binding transcription factor activity"/>
    <property type="evidence" value="ECO:0007669"/>
    <property type="project" value="UniProtKB-UniRule"/>
</dbReference>
<dbReference type="AlphaFoldDB" id="A0A494Y626"/>
<dbReference type="InterPro" id="IPR011663">
    <property type="entry name" value="UTRA"/>
</dbReference>
<dbReference type="InterPro" id="IPR050679">
    <property type="entry name" value="Bact_HTH_transcr_reg"/>
</dbReference>